<dbReference type="Proteomes" id="UP001597285">
    <property type="component" value="Unassembled WGS sequence"/>
</dbReference>
<gene>
    <name evidence="1" type="ORF">ACFSBK_05740</name>
</gene>
<name>A0ABW4NMI9_9LACT</name>
<dbReference type="RefSeq" id="WP_058918447.1">
    <property type="nucleotide sequence ID" value="NZ_JBHSQC010000025.1"/>
</dbReference>
<reference evidence="2" key="1">
    <citation type="journal article" date="2019" name="Int. J. Syst. Evol. Microbiol.">
        <title>The Global Catalogue of Microorganisms (GCM) 10K type strain sequencing project: providing services to taxonomists for standard genome sequencing and annotation.</title>
        <authorList>
            <consortium name="The Broad Institute Genomics Platform"/>
            <consortium name="The Broad Institute Genome Sequencing Center for Infectious Disease"/>
            <person name="Wu L."/>
            <person name="Ma J."/>
        </authorList>
    </citation>
    <scope>NUCLEOTIDE SEQUENCE [LARGE SCALE GENOMIC DNA]</scope>
    <source>
        <strain evidence="2">KCTC 42143</strain>
    </source>
</reference>
<sequence length="206" mass="23010">MFPSVCDSCGNIFSTNIIGMSGAGSATIVMKGNKTNCPKCGNMARILDGTYEMVNNIINIISSPQRQFEELKTFSEILKEAQKNGFSVDEIAIKTKKQTPGLSSLVDLLPKSRDEKRSDIQFWINIILTIILFILPRMLDGEVTGTQNINTEQIINTTINNYYDNNEESIKPIEPVRNQPTIKNKIGRNEKCPCGSGIKYKKCHSK</sequence>
<protein>
    <submittedName>
        <fullName evidence="1">SEC-C metal-binding domain-containing protein</fullName>
    </submittedName>
</protein>
<organism evidence="1 2">
    <name type="scientific">Carnobacterium antarcticum</name>
    <dbReference type="NCBI Taxonomy" id="2126436"/>
    <lineage>
        <taxon>Bacteria</taxon>
        <taxon>Bacillati</taxon>
        <taxon>Bacillota</taxon>
        <taxon>Bacilli</taxon>
        <taxon>Lactobacillales</taxon>
        <taxon>Carnobacteriaceae</taxon>
        <taxon>Carnobacterium</taxon>
    </lineage>
</organism>
<evidence type="ECO:0000313" key="1">
    <source>
        <dbReference type="EMBL" id="MFD1799350.1"/>
    </source>
</evidence>
<dbReference type="Pfam" id="PF02810">
    <property type="entry name" value="SEC-C"/>
    <property type="match status" value="1"/>
</dbReference>
<dbReference type="InterPro" id="IPR004027">
    <property type="entry name" value="SEC_C_motif"/>
</dbReference>
<dbReference type="SUPFAM" id="SSF103642">
    <property type="entry name" value="Sec-C motif"/>
    <property type="match status" value="1"/>
</dbReference>
<comment type="caution">
    <text evidence="1">The sequence shown here is derived from an EMBL/GenBank/DDBJ whole genome shotgun (WGS) entry which is preliminary data.</text>
</comment>
<evidence type="ECO:0000313" key="2">
    <source>
        <dbReference type="Proteomes" id="UP001597285"/>
    </source>
</evidence>
<accession>A0ABW4NMI9</accession>
<dbReference type="PANTHER" id="PTHR33747">
    <property type="entry name" value="UPF0225 PROTEIN SCO1677"/>
    <property type="match status" value="1"/>
</dbReference>
<dbReference type="Gene3D" id="3.10.450.50">
    <property type="match status" value="1"/>
</dbReference>
<dbReference type="PANTHER" id="PTHR33747:SF1">
    <property type="entry name" value="ADENYLATE CYCLASE-ASSOCIATED CAP C-TERMINAL DOMAIN-CONTAINING PROTEIN"/>
    <property type="match status" value="1"/>
</dbReference>
<proteinExistence type="predicted"/>
<keyword evidence="2" id="KW-1185">Reference proteome</keyword>
<dbReference type="EMBL" id="JBHUFF010000013">
    <property type="protein sequence ID" value="MFD1799350.1"/>
    <property type="molecule type" value="Genomic_DNA"/>
</dbReference>